<dbReference type="InterPro" id="IPR036116">
    <property type="entry name" value="FN3_sf"/>
</dbReference>
<feature type="active site" description="Charge relay system" evidence="6">
    <location>
        <position position="1471"/>
    </location>
</feature>
<evidence type="ECO:0000256" key="1">
    <source>
        <dbReference type="ARBA" id="ARBA00011073"/>
    </source>
</evidence>
<comment type="similarity">
    <text evidence="1 6">Belongs to the peptidase S8 family.</text>
</comment>
<dbReference type="KEGG" id="cfm:BJL90_19085"/>
<sequence>MIFQRKGINILLMTLCVILIITSMPLTGYSITHSDIDSHWAKSVISKWTDQGLVRGYPDGTFKPDKLVSRAEFMTMVNNVFGYKETKDMNYIDVPKGVWYEEVVTKALTAGYISGYPDGTIKPEASITRQEMAAVIVKIKKLENDPAGSSVFADASDIPDWSRGIIGAVVKAGYMRGYPNGYFKPQNNVTRAEAIVALDKAASTIKVTEATEATEARTSHLIFDKAGTYGSETTIEEIKTDVLIKADGVILQNQKIYGDLVIGEEVGKGTVILNNIIVEGNTYIRGGGPDSIIINEGQYRNIIIQNANGKVRVVAKGVKGLDGKAVDLIIVEDAAGNEVILKGKFNSVEIEGSNVIISTQGDTHIGTMTVAKDISGILLNINQGANVKDLILYSKVDVKGTGIIQNKIEAFIKSTSGGGGGGSFNNAPNAPKEPNPSNQTIDVSLSPTLSWTCSDPDGDALIYDVYLGTDQMLVESKDQSVKKAAGQSSTSYSPGTLQEITTYYWRIVARDSKGAEYTGDVWQFTTIITNKDPNQPEEPTPINGAEKVKLLPILSWICSDSDGDELTYDVYLGRDETLVESLDPSVKKKTGYNSTTYLPGELNSLTTYYWRIVAKDNKGGQTAGPLWKFTTKEPEVITDAHGYFKIENQDKTKLIEGYVTHNRGGAGIPGAIVSYPDNIFETSGDILVSIGELAAARIQNVYWKNVTDYAQGGESVVSKIYGGNSVTDYVYGWNKLDYIYEVPVRDLFNPSWGKTPPSIQLEGITSGDMISGTVEFDLSFQAESGILVYFIYLGGEQIYPVEDFGLGGWGENSAKVSIDSSSYPNGPTYIKILAYDYNGNSVVYVLPVIVQNDVNLEQLNPPEQIKRLSLVSDTYGTNLGLHSLPAAQNKTPDNDSQKDMLNAAFITNNVTISNALSWDPVTGADGYKVYRSFDGVNYKQIGTVKGDHYHDVSYELTIGKLTYYKVVPYNSQGDSGEDALIRYAAPLPGFNVILDSPKHGETGVELSPTFSWAVQTIGGSFKDYQLKYNNIDLYQNYTLRLFDATDYLIWEAYLDERDNLSKDENQFKYQLPFDLEPGGIYSWDISSAYYYADHEETESGNSVSISYVGNGQDGSANGENMFTTSINSQGQDNIPQIDFLNFENSQFNKGHVLVKTNDMADLVKNLEFLGSGSLKTWDETGWSMVKVPQDTDVKNFIHQLLKDPSVVIAQPDYLMDSPQPVTVDGGIKLLTQAESGSVNTVMGPEVDVDRLWGLKNIRAEEAWQKTTGSENVILAIIDTGVQMDHPEFADKVFVDPYDATGEETPYTDLNGHGTHVAGIAGDNGRNGELAGVAWDSPIMPIKTMDQAGAIWVSYVVEAISYVAEYVEKNPDKRVVINMSITGRGYNFALKDAIDQALENGVVFVTSAGNFSKRVPGYPAAYNGVIAVAASTPKDTRADFSSTGPWISVAAPGMMIYSTYYGHTYQFQEGTSMASPYVAGAAALLLSEYPELTPAQVKNQLEKTAQGDGFTEELGYGVIDMEAMLGEIQSVEDGTLKVKTNIKETESVTGVGHGVLSVFDKDENLMSYGTTGENGGHIFHYLKPGEYKVVLSYYSPFEAEYQHEVKDVTILSSETTELQIEF</sequence>
<keyword evidence="4 6" id="KW-0378">Hydrolase</keyword>
<dbReference type="InterPro" id="IPR023828">
    <property type="entry name" value="Peptidase_S8_Ser-AS"/>
</dbReference>
<dbReference type="InterPro" id="IPR036852">
    <property type="entry name" value="Peptidase_S8/S53_dom_sf"/>
</dbReference>
<evidence type="ECO:0000259" key="7">
    <source>
        <dbReference type="PROSITE" id="PS50853"/>
    </source>
</evidence>
<evidence type="ECO:0000256" key="5">
    <source>
        <dbReference type="ARBA" id="ARBA00022825"/>
    </source>
</evidence>
<dbReference type="SUPFAM" id="SSF52743">
    <property type="entry name" value="Subtilisin-like"/>
    <property type="match status" value="1"/>
</dbReference>
<dbReference type="Proteomes" id="UP000192478">
    <property type="component" value="Chromosome"/>
</dbReference>
<dbReference type="PROSITE" id="PS00138">
    <property type="entry name" value="SUBTILASE_SER"/>
    <property type="match status" value="1"/>
</dbReference>
<dbReference type="InterPro" id="IPR013783">
    <property type="entry name" value="Ig-like_fold"/>
</dbReference>
<dbReference type="Pfam" id="PF00395">
    <property type="entry name" value="SLH"/>
    <property type="match status" value="3"/>
</dbReference>
<accession>A0AAC9RQC4</accession>
<feature type="domain" description="Fibronectin type-III" evidence="7">
    <location>
        <begin position="430"/>
        <end position="532"/>
    </location>
</feature>
<feature type="domain" description="SLH" evidence="8">
    <location>
        <begin position="28"/>
        <end position="91"/>
    </location>
</feature>
<dbReference type="Pfam" id="PF00082">
    <property type="entry name" value="Peptidase_S8"/>
    <property type="match status" value="1"/>
</dbReference>
<proteinExistence type="inferred from homology"/>
<keyword evidence="11" id="KW-1185">Reference proteome</keyword>
<evidence type="ECO:0000313" key="12">
    <source>
        <dbReference type="Proteomes" id="UP000192478"/>
    </source>
</evidence>
<dbReference type="GO" id="GO:0004252">
    <property type="term" value="F:serine-type endopeptidase activity"/>
    <property type="evidence" value="ECO:0007669"/>
    <property type="project" value="UniProtKB-UniRule"/>
</dbReference>
<dbReference type="Gene3D" id="3.40.50.200">
    <property type="entry name" value="Peptidase S8/S53 domain"/>
    <property type="match status" value="1"/>
</dbReference>
<dbReference type="PANTHER" id="PTHR43806">
    <property type="entry name" value="PEPTIDASE S8"/>
    <property type="match status" value="1"/>
</dbReference>
<dbReference type="PANTHER" id="PTHR43806:SF11">
    <property type="entry name" value="CEREVISIN-RELATED"/>
    <property type="match status" value="1"/>
</dbReference>
<feature type="domain" description="SLH" evidence="8">
    <location>
        <begin position="92"/>
        <end position="148"/>
    </location>
</feature>
<dbReference type="PRINTS" id="PR00723">
    <property type="entry name" value="SUBTILISIN"/>
</dbReference>
<feature type="active site" description="Charge relay system" evidence="6">
    <location>
        <position position="1278"/>
    </location>
</feature>
<evidence type="ECO:0000259" key="8">
    <source>
        <dbReference type="PROSITE" id="PS51272"/>
    </source>
</evidence>
<dbReference type="InterPro" id="IPR050131">
    <property type="entry name" value="Peptidase_S8_subtilisin-like"/>
</dbReference>
<protein>
    <submittedName>
        <fullName evidence="10">Subtilisin DY</fullName>
        <ecNumber evidence="10">3.4.21.62</ecNumber>
    </submittedName>
</protein>
<dbReference type="PROSITE" id="PS51892">
    <property type="entry name" value="SUBTILASE"/>
    <property type="match status" value="1"/>
</dbReference>
<dbReference type="Gene3D" id="2.60.40.10">
    <property type="entry name" value="Immunoglobulins"/>
    <property type="match status" value="3"/>
</dbReference>
<keyword evidence="3" id="KW-0677">Repeat</keyword>
<evidence type="ECO:0000313" key="10">
    <source>
        <dbReference type="EMBL" id="ARE88385.1"/>
    </source>
</evidence>
<dbReference type="EMBL" id="CP017603">
    <property type="protein sequence ID" value="AOY77779.1"/>
    <property type="molecule type" value="Genomic_DNA"/>
</dbReference>
<evidence type="ECO:0000256" key="6">
    <source>
        <dbReference type="PROSITE-ProRule" id="PRU01240"/>
    </source>
</evidence>
<feature type="domain" description="SLH" evidence="8">
    <location>
        <begin position="149"/>
        <end position="212"/>
    </location>
</feature>
<reference evidence="9 11" key="1">
    <citation type="submission" date="2016-10" db="EMBL/GenBank/DDBJ databases">
        <title>Complete Genome Sequence of Acetogen Clostridium formicoaceticum ATCC 27076.</title>
        <authorList>
            <person name="Bao T."/>
            <person name="Cheng C."/>
            <person name="Zhao J."/>
            <person name="Yang S.-T."/>
            <person name="Wang J."/>
            <person name="Wang M."/>
        </authorList>
    </citation>
    <scope>NUCLEOTIDE SEQUENCE [LARGE SCALE GENOMIC DNA]</scope>
    <source>
        <strain evidence="9 11">ATCC 27076</strain>
    </source>
</reference>
<dbReference type="RefSeq" id="WP_070971908.1">
    <property type="nucleotide sequence ID" value="NZ_CP017603.1"/>
</dbReference>
<dbReference type="GO" id="GO:0006508">
    <property type="term" value="P:proteolysis"/>
    <property type="evidence" value="ECO:0007669"/>
    <property type="project" value="UniProtKB-KW"/>
</dbReference>
<keyword evidence="2 6" id="KW-0645">Protease</keyword>
<dbReference type="Pfam" id="PF22148">
    <property type="entry name" value="Fervidolysin_NPro-like"/>
    <property type="match status" value="1"/>
</dbReference>
<feature type="active site" description="Charge relay system" evidence="6">
    <location>
        <position position="1312"/>
    </location>
</feature>
<name>A0AAC9RQC4_9CLOT</name>
<dbReference type="PROSITE" id="PS51272">
    <property type="entry name" value="SLH"/>
    <property type="match status" value="3"/>
</dbReference>
<dbReference type="InterPro" id="IPR015500">
    <property type="entry name" value="Peptidase_S8_subtilisin-rel"/>
</dbReference>
<dbReference type="InterPro" id="IPR000209">
    <property type="entry name" value="Peptidase_S8/S53_dom"/>
</dbReference>
<evidence type="ECO:0000256" key="3">
    <source>
        <dbReference type="ARBA" id="ARBA00022737"/>
    </source>
</evidence>
<dbReference type="EC" id="3.4.21.62" evidence="10"/>
<reference evidence="10 12" key="2">
    <citation type="submission" date="2017-03" db="EMBL/GenBank/DDBJ databases">
        <title>Complete sequence of Clostridium formicaceticum DSM 92.</title>
        <authorList>
            <person name="Poehlein A."/>
            <person name="Karl M."/>
            <person name="Bengelsdorf F.R."/>
            <person name="Duerre P."/>
            <person name="Daniel R."/>
        </authorList>
    </citation>
    <scope>NUCLEOTIDE SEQUENCE [LARGE SCALE GENOMIC DNA]</scope>
    <source>
        <strain evidence="10 12">DSM 92</strain>
    </source>
</reference>
<evidence type="ECO:0000256" key="2">
    <source>
        <dbReference type="ARBA" id="ARBA00022670"/>
    </source>
</evidence>
<evidence type="ECO:0000313" key="9">
    <source>
        <dbReference type="EMBL" id="AOY77779.1"/>
    </source>
</evidence>
<dbReference type="SUPFAM" id="SSF49265">
    <property type="entry name" value="Fibronectin type III"/>
    <property type="match status" value="1"/>
</dbReference>
<dbReference type="Proteomes" id="UP000177894">
    <property type="component" value="Chromosome"/>
</dbReference>
<dbReference type="InterPro" id="IPR003961">
    <property type="entry name" value="FN3_dom"/>
</dbReference>
<dbReference type="InterPro" id="IPR001119">
    <property type="entry name" value="SLH_dom"/>
</dbReference>
<dbReference type="PROSITE" id="PS50853">
    <property type="entry name" value="FN3"/>
    <property type="match status" value="1"/>
</dbReference>
<keyword evidence="5 6" id="KW-0720">Serine protease</keyword>
<gene>
    <name evidence="10" type="primary">apr</name>
    <name evidence="9" type="ORF">BJL90_19085</name>
    <name evidence="10" type="ORF">CLFO_27870</name>
</gene>
<evidence type="ECO:0000256" key="4">
    <source>
        <dbReference type="ARBA" id="ARBA00022801"/>
    </source>
</evidence>
<dbReference type="EMBL" id="CP020559">
    <property type="protein sequence ID" value="ARE88385.1"/>
    <property type="molecule type" value="Genomic_DNA"/>
</dbReference>
<evidence type="ECO:0000313" key="11">
    <source>
        <dbReference type="Proteomes" id="UP000177894"/>
    </source>
</evidence>
<organism evidence="10 12">
    <name type="scientific">Clostridium formicaceticum</name>
    <dbReference type="NCBI Taxonomy" id="1497"/>
    <lineage>
        <taxon>Bacteria</taxon>
        <taxon>Bacillati</taxon>
        <taxon>Bacillota</taxon>
        <taxon>Clostridia</taxon>
        <taxon>Eubacteriales</taxon>
        <taxon>Clostridiaceae</taxon>
        <taxon>Clostridium</taxon>
    </lineage>
</organism>
<dbReference type="InterPro" id="IPR054399">
    <property type="entry name" value="Fervidolysin-like_N_prodom"/>
</dbReference>